<keyword evidence="1" id="KW-0732">Signal</keyword>
<feature type="signal peptide" evidence="1">
    <location>
        <begin position="1"/>
        <end position="20"/>
    </location>
</feature>
<dbReference type="InterPro" id="IPR016186">
    <property type="entry name" value="C-type_lectin-like/link_sf"/>
</dbReference>
<gene>
    <name evidence="4" type="primary">LOC102212409</name>
</gene>
<dbReference type="GeneID" id="102212409"/>
<reference evidence="4" key="1">
    <citation type="submission" date="2025-08" db="UniProtKB">
        <authorList>
            <consortium name="RefSeq"/>
        </authorList>
    </citation>
    <scope>IDENTIFICATION</scope>
</reference>
<dbReference type="RefSeq" id="XP_005730434.1">
    <property type="nucleotide sequence ID" value="XM_005730377.1"/>
</dbReference>
<feature type="domain" description="C-type lectin" evidence="2">
    <location>
        <begin position="42"/>
        <end position="87"/>
    </location>
</feature>
<evidence type="ECO:0000313" key="4">
    <source>
        <dbReference type="RefSeq" id="XP_005730434.1"/>
    </source>
</evidence>
<evidence type="ECO:0000259" key="2">
    <source>
        <dbReference type="Pfam" id="PF00059"/>
    </source>
</evidence>
<name>A0A9Y3R768_9CICH</name>
<organism evidence="3 4">
    <name type="scientific">Pundamilia nyererei</name>
    <dbReference type="NCBI Taxonomy" id="303518"/>
    <lineage>
        <taxon>Eukaryota</taxon>
        <taxon>Metazoa</taxon>
        <taxon>Chordata</taxon>
        <taxon>Craniata</taxon>
        <taxon>Vertebrata</taxon>
        <taxon>Euteleostomi</taxon>
        <taxon>Actinopterygii</taxon>
        <taxon>Neopterygii</taxon>
        <taxon>Teleostei</taxon>
        <taxon>Neoteleostei</taxon>
        <taxon>Acanthomorphata</taxon>
        <taxon>Ovalentaria</taxon>
        <taxon>Cichlomorphae</taxon>
        <taxon>Cichliformes</taxon>
        <taxon>Cichlidae</taxon>
        <taxon>African cichlids</taxon>
        <taxon>Pseudocrenilabrinae</taxon>
        <taxon>Haplochromini</taxon>
        <taxon>Pundamilia</taxon>
    </lineage>
</organism>
<dbReference type="AlphaFoldDB" id="A0A9Y3R768"/>
<proteinExistence type="predicted"/>
<keyword evidence="3" id="KW-1185">Reference proteome</keyword>
<dbReference type="Gene3D" id="3.10.100.10">
    <property type="entry name" value="Mannose-Binding Protein A, subunit A"/>
    <property type="match status" value="1"/>
</dbReference>
<dbReference type="Proteomes" id="UP000695023">
    <property type="component" value="Unplaced"/>
</dbReference>
<evidence type="ECO:0000313" key="3">
    <source>
        <dbReference type="Proteomes" id="UP000695023"/>
    </source>
</evidence>
<protein>
    <submittedName>
        <fullName evidence="4">Adhesion G-protein coupled receptor D2-like</fullName>
    </submittedName>
</protein>
<accession>A0A9Y3R768</accession>
<sequence>MQRILFCSLGLLVCFHSYKAAFLLETITQVCDVSYYAYVPDSLQWNRAGEMCKQRTGALATVSNAEENQELTKFLKSLNISQSVWIAKKVITRITTSSKTLILNFTGRSNRTHARLRYSFPSMGSLTVCTLLRFNPHCSGHSTVFSYSIPSYINEFQLRANLNQGKPVQLALLVHGIHGPYHDAFNYDDSWHSA</sequence>
<dbReference type="Gene3D" id="2.60.120.200">
    <property type="match status" value="1"/>
</dbReference>
<evidence type="ECO:0000256" key="1">
    <source>
        <dbReference type="SAM" id="SignalP"/>
    </source>
</evidence>
<dbReference type="SUPFAM" id="SSF56436">
    <property type="entry name" value="C-type lectin-like"/>
    <property type="match status" value="1"/>
</dbReference>
<dbReference type="InterPro" id="IPR001304">
    <property type="entry name" value="C-type_lectin-like"/>
</dbReference>
<dbReference type="InterPro" id="IPR016187">
    <property type="entry name" value="CTDL_fold"/>
</dbReference>
<dbReference type="CDD" id="cd00037">
    <property type="entry name" value="CLECT"/>
    <property type="match status" value="1"/>
</dbReference>
<dbReference type="Pfam" id="PF00059">
    <property type="entry name" value="Lectin_C"/>
    <property type="match status" value="1"/>
</dbReference>
<feature type="chain" id="PRO_5041376518" evidence="1">
    <location>
        <begin position="21"/>
        <end position="194"/>
    </location>
</feature>